<dbReference type="InterPro" id="IPR024455">
    <property type="entry name" value="Phage_capsid"/>
</dbReference>
<proteinExistence type="predicted"/>
<dbReference type="EMBL" id="CP032744">
    <property type="protein sequence ID" value="AYJ38191.1"/>
    <property type="molecule type" value="Genomic_DNA"/>
</dbReference>
<dbReference type="SUPFAM" id="SSF56563">
    <property type="entry name" value="Major capsid protein gp5"/>
    <property type="match status" value="1"/>
</dbReference>
<dbReference type="Pfam" id="PF05065">
    <property type="entry name" value="Phage_capsid"/>
    <property type="match status" value="1"/>
</dbReference>
<reference evidence="3 4" key="1">
    <citation type="submission" date="2018-10" db="EMBL/GenBank/DDBJ databases">
        <title>Genome seuquencing of Lactobacillus species.</title>
        <authorList>
            <person name="Baek C."/>
            <person name="Yi H."/>
        </authorList>
    </citation>
    <scope>NUCLEOTIDE SEQUENCE [LARGE SCALE GENOMIC DNA]</scope>
    <source>
        <strain evidence="3 4">DSM 10667</strain>
    </source>
</reference>
<comment type="subcellular location">
    <subcellularLocation>
        <location evidence="1">Virion</location>
    </subcellularLocation>
</comment>
<dbReference type="NCBIfam" id="TIGR01554">
    <property type="entry name" value="major_cap_HK97"/>
    <property type="match status" value="1"/>
</dbReference>
<gene>
    <name evidence="3" type="ORF">LP667_04820</name>
</gene>
<evidence type="ECO:0000259" key="2">
    <source>
        <dbReference type="Pfam" id="PF05065"/>
    </source>
</evidence>
<dbReference type="RefSeq" id="WP_056988432.1">
    <property type="nucleotide sequence ID" value="NZ_BJZG01000015.1"/>
</dbReference>
<evidence type="ECO:0000313" key="3">
    <source>
        <dbReference type="EMBL" id="AYJ38191.1"/>
    </source>
</evidence>
<accession>A0AAD0TNE1</accession>
<name>A0AAD0TNE1_9LACO</name>
<feature type="domain" description="Phage capsid-like C-terminal" evidence="2">
    <location>
        <begin position="121"/>
        <end position="390"/>
    </location>
</feature>
<dbReference type="Gene3D" id="3.30.2400.10">
    <property type="entry name" value="Major capsid protein gp5"/>
    <property type="match status" value="1"/>
</dbReference>
<protein>
    <submittedName>
        <fullName evidence="3">Phage major capsid protein</fullName>
    </submittedName>
</protein>
<sequence length="412" mass="45649">MHKNINDLNTAWIEAGSKVADIQDQKQQMATELVADPSKYSDEEIKKISADLKAAKTARDFAKSALEDAKAENEVASKSVHIVKTKDEKHKFVDTFKDMLRHPSQYMDMVTSSGSDDSAAGLTIPVDAQTRINELMRQYASLQPLVNVESVGTLTGTRNIEKFGSITPATLITDQNTDIPEGDYPALKQINYKIGDYADLFYAPNSLLADSAENVLNWLQTHIARKSVVTRNNAILTKLPNTQKKATITKFDDLFDAIFQLDAALMSSATILTNKSGFLTLRKVKNAMGDYLIKPDVTQDSGTYQLDGKTVVWVEDTWLPDNLDSNGKYVSHPFYIGNFKEFMTIFDRQQLNIATSTQTERAFNRNQTAIRSIDRFDAELVDDEALVAGSFDKIADQTANFAASAATTTPGN</sequence>
<evidence type="ECO:0000256" key="1">
    <source>
        <dbReference type="ARBA" id="ARBA00004328"/>
    </source>
</evidence>
<dbReference type="AlphaFoldDB" id="A0AAD0TNE1"/>
<organism evidence="3 4">
    <name type="scientific">Lactiplantibacillus paraplantarum</name>
    <dbReference type="NCBI Taxonomy" id="60520"/>
    <lineage>
        <taxon>Bacteria</taxon>
        <taxon>Bacillati</taxon>
        <taxon>Bacillota</taxon>
        <taxon>Bacilli</taxon>
        <taxon>Lactobacillales</taxon>
        <taxon>Lactobacillaceae</taxon>
        <taxon>Lactiplantibacillus</taxon>
    </lineage>
</organism>
<dbReference type="Gene3D" id="3.30.2320.10">
    <property type="entry name" value="hypothetical protein PF0899 domain"/>
    <property type="match status" value="1"/>
</dbReference>
<dbReference type="InterPro" id="IPR054612">
    <property type="entry name" value="Phage_capsid-like_C"/>
</dbReference>
<dbReference type="Proteomes" id="UP000277896">
    <property type="component" value="Chromosome"/>
</dbReference>
<evidence type="ECO:0000313" key="4">
    <source>
        <dbReference type="Proteomes" id="UP000277896"/>
    </source>
</evidence>